<organism evidence="2">
    <name type="scientific">Microvirga ossetica</name>
    <dbReference type="NCBI Taxonomy" id="1882682"/>
    <lineage>
        <taxon>Bacteria</taxon>
        <taxon>Pseudomonadati</taxon>
        <taxon>Pseudomonadota</taxon>
        <taxon>Alphaproteobacteria</taxon>
        <taxon>Hyphomicrobiales</taxon>
        <taxon>Methylobacteriaceae</taxon>
        <taxon>Microvirga</taxon>
    </lineage>
</organism>
<proteinExistence type="predicted"/>
<evidence type="ECO:0000256" key="1">
    <source>
        <dbReference type="SAM" id="MobiDB-lite"/>
    </source>
</evidence>
<feature type="compositionally biased region" description="Basic and acidic residues" evidence="1">
    <location>
        <begin position="8"/>
        <end position="18"/>
    </location>
</feature>
<sequence>MTTQTLDRASHREADPTFREPSQLQPLVQSLQSVLKQIDDEYERERNRPSQTLPDTCVKDRALAMLKSRHQDRRDNDVRELAALVGQPQ</sequence>
<dbReference type="KEGG" id="moc:BB934_03055"/>
<dbReference type="AlphaFoldDB" id="A0A1B2EBH4"/>
<evidence type="ECO:0000313" key="2">
    <source>
        <dbReference type="EMBL" id="ANY77328.1"/>
    </source>
</evidence>
<dbReference type="EMBL" id="CP016616">
    <property type="protein sequence ID" value="ANY77328.1"/>
    <property type="molecule type" value="Genomic_DNA"/>
</dbReference>
<reference evidence="2" key="1">
    <citation type="submission" date="2016-07" db="EMBL/GenBank/DDBJ databases">
        <title>Microvirga ossetica sp. nov. a new species of rhizobia isolated from root nodules of the legume species Vicia alpestris Steven originated from North Ossetia region in the Caucasus.</title>
        <authorList>
            <person name="Safronova V.I."/>
            <person name="Kuznetsova I.G."/>
            <person name="Sazanova A.L."/>
            <person name="Belimov A."/>
            <person name="Andronov E."/>
            <person name="Osledkin Y.S."/>
            <person name="Onishchuk O.P."/>
            <person name="Kurchak O.N."/>
            <person name="Shaposhnikov A.I."/>
            <person name="Willems A."/>
            <person name="Tikhonovich I.A."/>
        </authorList>
    </citation>
    <scope>NUCLEOTIDE SEQUENCE [LARGE SCALE GENOMIC DNA]</scope>
    <source>
        <strain evidence="2">V5/3M</strain>
    </source>
</reference>
<gene>
    <name evidence="2" type="ORF">BB934_03055</name>
</gene>
<accession>A0A1B2EBH4</accession>
<feature type="region of interest" description="Disordered" evidence="1">
    <location>
        <begin position="1"/>
        <end position="28"/>
    </location>
</feature>
<protein>
    <submittedName>
        <fullName evidence="2">Uncharacterized protein</fullName>
    </submittedName>
</protein>
<name>A0A1B2EBH4_9HYPH</name>